<name>A0A7X2IZX3_9BACI</name>
<organism evidence="1 2">
    <name type="scientific">Metabacillus lacus</name>
    <dbReference type="NCBI Taxonomy" id="1983721"/>
    <lineage>
        <taxon>Bacteria</taxon>
        <taxon>Bacillati</taxon>
        <taxon>Bacillota</taxon>
        <taxon>Bacilli</taxon>
        <taxon>Bacillales</taxon>
        <taxon>Bacillaceae</taxon>
        <taxon>Metabacillus</taxon>
    </lineage>
</organism>
<dbReference type="NCBIfam" id="TIGR03829">
    <property type="entry name" value="YokU_near_AblA"/>
    <property type="match status" value="1"/>
</dbReference>
<evidence type="ECO:0000313" key="2">
    <source>
        <dbReference type="Proteomes" id="UP000448867"/>
    </source>
</evidence>
<keyword evidence="2" id="KW-1185">Reference proteome</keyword>
<dbReference type="AlphaFoldDB" id="A0A7X2IZX3"/>
<dbReference type="InterPro" id="IPR022453">
    <property type="entry name" value="Znf_MqsA-type"/>
</dbReference>
<evidence type="ECO:0000313" key="1">
    <source>
        <dbReference type="EMBL" id="MRX72888.1"/>
    </source>
</evidence>
<comment type="caution">
    <text evidence="1">The sequence shown here is derived from an EMBL/GenBank/DDBJ whole genome shotgun (WGS) entry which is preliminary data.</text>
</comment>
<protein>
    <submittedName>
        <fullName evidence="1">YokU family protein</fullName>
    </submittedName>
</protein>
<accession>A0A7X2IZX3</accession>
<dbReference type="Pfam" id="PF14122">
    <property type="entry name" value="YokU"/>
    <property type="match status" value="1"/>
</dbReference>
<dbReference type="InterPro" id="IPR022451">
    <property type="entry name" value="CHP03829_YokU"/>
</dbReference>
<dbReference type="NCBIfam" id="TIGR03831">
    <property type="entry name" value="YgiT_finger"/>
    <property type="match status" value="1"/>
</dbReference>
<gene>
    <name evidence="1" type="ORF">GJU40_12130</name>
</gene>
<dbReference type="EMBL" id="WKKI01000023">
    <property type="protein sequence ID" value="MRX72888.1"/>
    <property type="molecule type" value="Genomic_DNA"/>
</dbReference>
<dbReference type="OrthoDB" id="2666319at2"/>
<reference evidence="1 2" key="1">
    <citation type="submission" date="2019-11" db="EMBL/GenBank/DDBJ databases">
        <title>Bacillus lacus genome.</title>
        <authorList>
            <person name="Allen C.J."/>
            <person name="Newman J.D."/>
        </authorList>
    </citation>
    <scope>NUCLEOTIDE SEQUENCE [LARGE SCALE GENOMIC DNA]</scope>
    <source>
        <strain evidence="1 2">KCTC 33946</strain>
    </source>
</reference>
<proteinExistence type="predicted"/>
<dbReference type="Proteomes" id="UP000448867">
    <property type="component" value="Unassembled WGS sequence"/>
</dbReference>
<sequence>MIKCDWCFSPQAEQGKNTVYWELPDGSRAIEIINSPCVICRKCGMTYQEENIIEQIEEQLLLINTSLLEKSITFSELMKQPRLLKRNYFKFD</sequence>
<dbReference type="RefSeq" id="WP_154308047.1">
    <property type="nucleotide sequence ID" value="NZ_WKKI01000023.1"/>
</dbReference>
<dbReference type="CDD" id="cd12870">
    <property type="entry name" value="MqsA"/>
    <property type="match status" value="1"/>
</dbReference>